<feature type="compositionally biased region" description="Polar residues" evidence="2">
    <location>
        <begin position="16"/>
        <end position="43"/>
    </location>
</feature>
<sequence length="192" mass="22151">MDRRSKNGAPGPSALNERSNVNATSKIATRSSVTTRAQANKKSPTAAKRHDESDNSFDLDADLGVDFQKFGIGVVETEDQLRSADKKSNDDYKYPENDTYEKLLHDYDLLLDSYEVLEAKEKLGFRERELLKRENSLLKRENELLVNKVSDLELQLRPASHAKLLQCQIHRHPWLHLRQIHRPQSSQLRKHH</sequence>
<proteinExistence type="predicted"/>
<protein>
    <submittedName>
        <fullName evidence="3">Uncharacterized protein</fullName>
    </submittedName>
</protein>
<feature type="region of interest" description="Disordered" evidence="2">
    <location>
        <begin position="1"/>
        <end position="55"/>
    </location>
</feature>
<evidence type="ECO:0000313" key="4">
    <source>
        <dbReference type="Proteomes" id="UP000075901"/>
    </source>
</evidence>
<reference evidence="3" key="2">
    <citation type="submission" date="2020-05" db="UniProtKB">
        <authorList>
            <consortium name="EnsemblMetazoa"/>
        </authorList>
    </citation>
    <scope>IDENTIFICATION</scope>
    <source>
        <strain evidence="3">maculatus3</strain>
    </source>
</reference>
<keyword evidence="4" id="KW-1185">Reference proteome</keyword>
<organism evidence="3 4">
    <name type="scientific">Anopheles maculatus</name>
    <dbReference type="NCBI Taxonomy" id="74869"/>
    <lineage>
        <taxon>Eukaryota</taxon>
        <taxon>Metazoa</taxon>
        <taxon>Ecdysozoa</taxon>
        <taxon>Arthropoda</taxon>
        <taxon>Hexapoda</taxon>
        <taxon>Insecta</taxon>
        <taxon>Pterygota</taxon>
        <taxon>Neoptera</taxon>
        <taxon>Endopterygota</taxon>
        <taxon>Diptera</taxon>
        <taxon>Nematocera</taxon>
        <taxon>Culicoidea</taxon>
        <taxon>Culicidae</taxon>
        <taxon>Anophelinae</taxon>
        <taxon>Anopheles</taxon>
        <taxon>Anopheles maculatus group</taxon>
    </lineage>
</organism>
<name>A0A182T5P8_9DIPT</name>
<keyword evidence="1" id="KW-0175">Coiled coil</keyword>
<dbReference type="VEuPathDB" id="VectorBase:AMAM020154"/>
<dbReference type="EnsemblMetazoa" id="AMAM020154-RA">
    <property type="protein sequence ID" value="AMAM020154-PA"/>
    <property type="gene ID" value="AMAM020154"/>
</dbReference>
<dbReference type="Proteomes" id="UP000075901">
    <property type="component" value="Unassembled WGS sequence"/>
</dbReference>
<dbReference type="AlphaFoldDB" id="A0A182T5P8"/>
<evidence type="ECO:0000256" key="2">
    <source>
        <dbReference type="SAM" id="MobiDB-lite"/>
    </source>
</evidence>
<reference evidence="4" key="1">
    <citation type="submission" date="2013-09" db="EMBL/GenBank/DDBJ databases">
        <title>The Genome Sequence of Anopheles maculatus species B.</title>
        <authorList>
            <consortium name="The Broad Institute Genomics Platform"/>
            <person name="Neafsey D.E."/>
            <person name="Besansky N."/>
            <person name="Howell P."/>
            <person name="Walton C."/>
            <person name="Young S.K."/>
            <person name="Zeng Q."/>
            <person name="Gargeya S."/>
            <person name="Fitzgerald M."/>
            <person name="Haas B."/>
            <person name="Abouelleil A."/>
            <person name="Allen A.W."/>
            <person name="Alvarado L."/>
            <person name="Arachchi H.M."/>
            <person name="Berlin A.M."/>
            <person name="Chapman S.B."/>
            <person name="Gainer-Dewar J."/>
            <person name="Goldberg J."/>
            <person name="Griggs A."/>
            <person name="Gujja S."/>
            <person name="Hansen M."/>
            <person name="Howarth C."/>
            <person name="Imamovic A."/>
            <person name="Ireland A."/>
            <person name="Larimer J."/>
            <person name="McCowan C."/>
            <person name="Murphy C."/>
            <person name="Pearson M."/>
            <person name="Poon T.W."/>
            <person name="Priest M."/>
            <person name="Roberts A."/>
            <person name="Saif S."/>
            <person name="Shea T."/>
            <person name="Sisk P."/>
            <person name="Sykes S."/>
            <person name="Wortman J."/>
            <person name="Nusbaum C."/>
            <person name="Birren B."/>
        </authorList>
    </citation>
    <scope>NUCLEOTIDE SEQUENCE [LARGE SCALE GENOMIC DNA]</scope>
    <source>
        <strain evidence="4">maculatus3</strain>
    </source>
</reference>
<evidence type="ECO:0000313" key="3">
    <source>
        <dbReference type="EnsemblMetazoa" id="AMAM020154-PA"/>
    </source>
</evidence>
<accession>A0A182T5P8</accession>
<evidence type="ECO:0000256" key="1">
    <source>
        <dbReference type="SAM" id="Coils"/>
    </source>
</evidence>
<feature type="coiled-coil region" evidence="1">
    <location>
        <begin position="128"/>
        <end position="155"/>
    </location>
</feature>